<feature type="region of interest" description="Disordered" evidence="2">
    <location>
        <begin position="1"/>
        <end position="29"/>
    </location>
</feature>
<dbReference type="OrthoDB" id="21254at2759"/>
<dbReference type="InterPro" id="IPR003511">
    <property type="entry name" value="HORMA_dom"/>
</dbReference>
<dbReference type="PANTHER" id="PTHR11842">
    <property type="entry name" value="MITOTIC SPINDLE ASSEMBLY CHECKPOINT PROTEIN MAD2"/>
    <property type="match status" value="1"/>
</dbReference>
<evidence type="ECO:0000256" key="1">
    <source>
        <dbReference type="ARBA" id="ARBA00010348"/>
    </source>
</evidence>
<evidence type="ECO:0000256" key="2">
    <source>
        <dbReference type="SAM" id="MobiDB-lite"/>
    </source>
</evidence>
<evidence type="ECO:0000313" key="4">
    <source>
        <dbReference type="EMBL" id="KAG9254293.1"/>
    </source>
</evidence>
<feature type="domain" description="HORMA" evidence="3">
    <location>
        <begin position="40"/>
        <end position="251"/>
    </location>
</feature>
<dbReference type="EMBL" id="MU251254">
    <property type="protein sequence ID" value="KAG9254293.1"/>
    <property type="molecule type" value="Genomic_DNA"/>
</dbReference>
<dbReference type="AlphaFoldDB" id="A0A9P8CP91"/>
<dbReference type="SUPFAM" id="SSF56019">
    <property type="entry name" value="The spindle assembly checkpoint protein mad2"/>
    <property type="match status" value="1"/>
</dbReference>
<comment type="similarity">
    <text evidence="1">Belongs to the MAD2 family.</text>
</comment>
<evidence type="ECO:0000259" key="3">
    <source>
        <dbReference type="PROSITE" id="PS50815"/>
    </source>
</evidence>
<dbReference type="PANTHER" id="PTHR11842:SF10">
    <property type="entry name" value="MITOTIC SPINDLE ASSEMBLY CHECKPOINT PROTEIN MAD2B"/>
    <property type="match status" value="1"/>
</dbReference>
<dbReference type="Proteomes" id="UP000887229">
    <property type="component" value="Unassembled WGS sequence"/>
</dbReference>
<protein>
    <submittedName>
        <fullName evidence="4">HORMA domain-containing protein</fullName>
    </submittedName>
</protein>
<sequence length="262" mass="28658">MDPPPPKRMTFQEPDEPGQESLSDPPSAPEENILSTYAASTILSSFTSFLTLTIHTLLHHRDLYPSTTFITVRALNLPVYQSRHPAVCAWVNAAVSSLLPHLRAGTLAKVVFSIHAGETLDVQEKWVIDVSHLPHDWGEEFDPAAAAAAAAAADEEVVEEEDVPMVDINESYRGALQRIAFKAEKLPPPPKGSTFTLALELRDDAAAPIGQPQPWIPVQKHKGKVPAQAQRTVTTPIRAVHAGPIFFECWVEQVDTSKHTSS</sequence>
<accession>A0A9P8CP91</accession>
<comment type="caution">
    <text evidence="4">The sequence shown here is derived from an EMBL/GenBank/DDBJ whole genome shotgun (WGS) entry which is preliminary data.</text>
</comment>
<dbReference type="Pfam" id="PF02301">
    <property type="entry name" value="HORMA"/>
    <property type="match status" value="1"/>
</dbReference>
<name>A0A9P8CP91_9HYPO</name>
<dbReference type="InterPro" id="IPR045091">
    <property type="entry name" value="Mad2-like"/>
</dbReference>
<reference evidence="4" key="1">
    <citation type="journal article" date="2021" name="IMA Fungus">
        <title>Genomic characterization of three marine fungi, including Emericellopsis atlantica sp. nov. with signatures of a generalist lifestyle and marine biomass degradation.</title>
        <authorList>
            <person name="Hagestad O.C."/>
            <person name="Hou L."/>
            <person name="Andersen J.H."/>
            <person name="Hansen E.H."/>
            <person name="Altermark B."/>
            <person name="Li C."/>
            <person name="Kuhnert E."/>
            <person name="Cox R.J."/>
            <person name="Crous P.W."/>
            <person name="Spatafora J.W."/>
            <person name="Lail K."/>
            <person name="Amirebrahimi M."/>
            <person name="Lipzen A."/>
            <person name="Pangilinan J."/>
            <person name="Andreopoulos W."/>
            <person name="Hayes R.D."/>
            <person name="Ng V."/>
            <person name="Grigoriev I.V."/>
            <person name="Jackson S.A."/>
            <person name="Sutton T.D.S."/>
            <person name="Dobson A.D.W."/>
            <person name="Rama T."/>
        </authorList>
    </citation>
    <scope>NUCLEOTIDE SEQUENCE</scope>
    <source>
        <strain evidence="4">TS7</strain>
    </source>
</reference>
<dbReference type="RefSeq" id="XP_046118217.1">
    <property type="nucleotide sequence ID" value="XM_046265994.1"/>
</dbReference>
<gene>
    <name evidence="4" type="ORF">F5Z01DRAFT_686892</name>
</gene>
<dbReference type="PROSITE" id="PS50815">
    <property type="entry name" value="HORMA"/>
    <property type="match status" value="1"/>
</dbReference>
<proteinExistence type="inferred from homology"/>
<evidence type="ECO:0000313" key="5">
    <source>
        <dbReference type="Proteomes" id="UP000887229"/>
    </source>
</evidence>
<dbReference type="GO" id="GO:0016035">
    <property type="term" value="C:zeta DNA polymerase complex"/>
    <property type="evidence" value="ECO:0007669"/>
    <property type="project" value="TreeGrafter"/>
</dbReference>
<dbReference type="InterPro" id="IPR036570">
    <property type="entry name" value="HORMA_dom_sf"/>
</dbReference>
<organism evidence="4 5">
    <name type="scientific">Emericellopsis atlantica</name>
    <dbReference type="NCBI Taxonomy" id="2614577"/>
    <lineage>
        <taxon>Eukaryota</taxon>
        <taxon>Fungi</taxon>
        <taxon>Dikarya</taxon>
        <taxon>Ascomycota</taxon>
        <taxon>Pezizomycotina</taxon>
        <taxon>Sordariomycetes</taxon>
        <taxon>Hypocreomycetidae</taxon>
        <taxon>Hypocreales</taxon>
        <taxon>Bionectriaceae</taxon>
        <taxon>Emericellopsis</taxon>
    </lineage>
</organism>
<dbReference type="GeneID" id="70296897"/>
<dbReference type="Gene3D" id="3.30.900.10">
    <property type="entry name" value="HORMA domain"/>
    <property type="match status" value="1"/>
</dbReference>
<keyword evidence="5" id="KW-1185">Reference proteome</keyword>